<gene>
    <name evidence="1" type="ORF">DAPPUDRAFT_112622</name>
</gene>
<proteinExistence type="predicted"/>
<keyword evidence="2" id="KW-1185">Reference proteome</keyword>
<dbReference type="Proteomes" id="UP000000305">
    <property type="component" value="Unassembled WGS sequence"/>
</dbReference>
<organism evidence="1 2">
    <name type="scientific">Daphnia pulex</name>
    <name type="common">Water flea</name>
    <dbReference type="NCBI Taxonomy" id="6669"/>
    <lineage>
        <taxon>Eukaryota</taxon>
        <taxon>Metazoa</taxon>
        <taxon>Ecdysozoa</taxon>
        <taxon>Arthropoda</taxon>
        <taxon>Crustacea</taxon>
        <taxon>Branchiopoda</taxon>
        <taxon>Diplostraca</taxon>
        <taxon>Cladocera</taxon>
        <taxon>Anomopoda</taxon>
        <taxon>Daphniidae</taxon>
        <taxon>Daphnia</taxon>
    </lineage>
</organism>
<dbReference type="HOGENOM" id="CLU_2308852_0_0_1"/>
<dbReference type="InParanoid" id="E9HCP2"/>
<evidence type="ECO:0000313" key="1">
    <source>
        <dbReference type="EMBL" id="EFX70547.1"/>
    </source>
</evidence>
<dbReference type="AlphaFoldDB" id="E9HCP2"/>
<reference evidence="1 2" key="1">
    <citation type="journal article" date="2011" name="Science">
        <title>The ecoresponsive genome of Daphnia pulex.</title>
        <authorList>
            <person name="Colbourne J.K."/>
            <person name="Pfrender M.E."/>
            <person name="Gilbert D."/>
            <person name="Thomas W.K."/>
            <person name="Tucker A."/>
            <person name="Oakley T.H."/>
            <person name="Tokishita S."/>
            <person name="Aerts A."/>
            <person name="Arnold G.J."/>
            <person name="Basu M.K."/>
            <person name="Bauer D.J."/>
            <person name="Caceres C.E."/>
            <person name="Carmel L."/>
            <person name="Casola C."/>
            <person name="Choi J.H."/>
            <person name="Detter J.C."/>
            <person name="Dong Q."/>
            <person name="Dusheyko S."/>
            <person name="Eads B.D."/>
            <person name="Frohlich T."/>
            <person name="Geiler-Samerotte K.A."/>
            <person name="Gerlach D."/>
            <person name="Hatcher P."/>
            <person name="Jogdeo S."/>
            <person name="Krijgsveld J."/>
            <person name="Kriventseva E.V."/>
            <person name="Kultz D."/>
            <person name="Laforsch C."/>
            <person name="Lindquist E."/>
            <person name="Lopez J."/>
            <person name="Manak J.R."/>
            <person name="Muller J."/>
            <person name="Pangilinan J."/>
            <person name="Patwardhan R.P."/>
            <person name="Pitluck S."/>
            <person name="Pritham E.J."/>
            <person name="Rechtsteiner A."/>
            <person name="Rho M."/>
            <person name="Rogozin I.B."/>
            <person name="Sakarya O."/>
            <person name="Salamov A."/>
            <person name="Schaack S."/>
            <person name="Shapiro H."/>
            <person name="Shiga Y."/>
            <person name="Skalitzky C."/>
            <person name="Smith Z."/>
            <person name="Souvorov A."/>
            <person name="Sung W."/>
            <person name="Tang Z."/>
            <person name="Tsuchiya D."/>
            <person name="Tu H."/>
            <person name="Vos H."/>
            <person name="Wang M."/>
            <person name="Wolf Y.I."/>
            <person name="Yamagata H."/>
            <person name="Yamada T."/>
            <person name="Ye Y."/>
            <person name="Shaw J.R."/>
            <person name="Andrews J."/>
            <person name="Crease T.J."/>
            <person name="Tang H."/>
            <person name="Lucas S.M."/>
            <person name="Robertson H.M."/>
            <person name="Bork P."/>
            <person name="Koonin E.V."/>
            <person name="Zdobnov E.M."/>
            <person name="Grigoriev I.V."/>
            <person name="Lynch M."/>
            <person name="Boore J.L."/>
        </authorList>
    </citation>
    <scope>NUCLEOTIDE SEQUENCE [LARGE SCALE GENOMIC DNA]</scope>
</reference>
<name>E9HCP2_DAPPU</name>
<evidence type="ECO:0000313" key="2">
    <source>
        <dbReference type="Proteomes" id="UP000000305"/>
    </source>
</evidence>
<dbReference type="KEGG" id="dpx:DAPPUDRAFT_112622"/>
<dbReference type="EMBL" id="GL732620">
    <property type="protein sequence ID" value="EFX70547.1"/>
    <property type="molecule type" value="Genomic_DNA"/>
</dbReference>
<sequence length="100" mass="11439">MRLRFNTKNANCWNEKKENEQNSECDVSQNPFPLKKDEMTTELTTMPQFARMRLADSQAICQIPSSISAKSRKVLIDRLFDTNADETRTESTGIVIEAPL</sequence>
<accession>E9HCP2</accession>
<protein>
    <submittedName>
        <fullName evidence="1">Uncharacterized protein</fullName>
    </submittedName>
</protein>